<dbReference type="PANTHER" id="PTHR48075">
    <property type="entry name" value="3-HYDROXYACYL-COA DEHYDROGENASE FAMILY PROTEIN"/>
    <property type="match status" value="1"/>
</dbReference>
<organism evidence="4 5">
    <name type="scientific">Sphingomonas immobilis</name>
    <dbReference type="NCBI Taxonomy" id="3063997"/>
    <lineage>
        <taxon>Bacteria</taxon>
        <taxon>Pseudomonadati</taxon>
        <taxon>Pseudomonadota</taxon>
        <taxon>Alphaproteobacteria</taxon>
        <taxon>Sphingomonadales</taxon>
        <taxon>Sphingomonadaceae</taxon>
        <taxon>Sphingomonas</taxon>
    </lineage>
</organism>
<evidence type="ECO:0000259" key="3">
    <source>
        <dbReference type="Pfam" id="PF02737"/>
    </source>
</evidence>
<dbReference type="InterPro" id="IPR013328">
    <property type="entry name" value="6PGD_dom2"/>
</dbReference>
<gene>
    <name evidence="4" type="ORF">Q5H94_00470</name>
</gene>
<proteinExistence type="predicted"/>
<keyword evidence="1" id="KW-0560">Oxidoreductase</keyword>
<evidence type="ECO:0000313" key="4">
    <source>
        <dbReference type="EMBL" id="MDO7840787.1"/>
    </source>
</evidence>
<evidence type="ECO:0000259" key="2">
    <source>
        <dbReference type="Pfam" id="PF00725"/>
    </source>
</evidence>
<dbReference type="Pfam" id="PF02737">
    <property type="entry name" value="3HCDH_N"/>
    <property type="match status" value="1"/>
</dbReference>
<dbReference type="Pfam" id="PF00725">
    <property type="entry name" value="3HCDH"/>
    <property type="match status" value="1"/>
</dbReference>
<dbReference type="InterPro" id="IPR006176">
    <property type="entry name" value="3-OHacyl-CoA_DH_NAD-bd"/>
</dbReference>
<sequence>MRAEETPSDWSNAVRRVGVIGAGTMGEGIAQGFAEAGIAVTLCDTSGAQLRRCTGAIARNVALARSCGLDEREPAAVARNIDPVETDAPELALAGCALVIETVPELPDLKRRIFASLATLPGDVLIASNTSSMTMDAITDGLLSRERMLGVHYFNPAHLIPAVELHRCAETSAATVAKVRALLDRIGKVPLVIEKSVPGLVINRLTAALMREIGYLLDEGVVSPRDLDAGVKASIGFRMAWVGPMEGSDFTGLDTGARVQSALLPTLSNRAGPFQQLLDRVARGDLGIKTGRGWYDYTPDQAASITEARDRGLIQQMKLFRGARNP</sequence>
<dbReference type="InterPro" id="IPR008927">
    <property type="entry name" value="6-PGluconate_DH-like_C_sf"/>
</dbReference>
<reference evidence="4" key="1">
    <citation type="submission" date="2023-07" db="EMBL/GenBank/DDBJ databases">
        <authorList>
            <person name="Kim M.K."/>
        </authorList>
    </citation>
    <scope>NUCLEOTIDE SEQUENCE</scope>
    <source>
        <strain evidence="4">CA1-15</strain>
    </source>
</reference>
<dbReference type="EMBL" id="JAUQSZ010000001">
    <property type="protein sequence ID" value="MDO7840787.1"/>
    <property type="molecule type" value="Genomic_DNA"/>
</dbReference>
<evidence type="ECO:0000256" key="1">
    <source>
        <dbReference type="ARBA" id="ARBA00023002"/>
    </source>
</evidence>
<dbReference type="RefSeq" id="WP_304559014.1">
    <property type="nucleotide sequence ID" value="NZ_JAUQSZ010000001.1"/>
</dbReference>
<feature type="domain" description="3-hydroxyacyl-CoA dehydrogenase C-terminal" evidence="2">
    <location>
        <begin position="199"/>
        <end position="297"/>
    </location>
</feature>
<dbReference type="InterPro" id="IPR006108">
    <property type="entry name" value="3HC_DH_C"/>
</dbReference>
<dbReference type="Proteomes" id="UP001176468">
    <property type="component" value="Unassembled WGS sequence"/>
</dbReference>
<dbReference type="PIRSF" id="PIRSF000105">
    <property type="entry name" value="HCDH"/>
    <property type="match status" value="1"/>
</dbReference>
<dbReference type="Gene3D" id="1.10.1040.10">
    <property type="entry name" value="N-(1-d-carboxylethyl)-l-norvaline Dehydrogenase, domain 2"/>
    <property type="match status" value="1"/>
</dbReference>
<dbReference type="InterPro" id="IPR022694">
    <property type="entry name" value="3-OHacyl-CoA_DH"/>
</dbReference>
<dbReference type="Gene3D" id="3.40.50.720">
    <property type="entry name" value="NAD(P)-binding Rossmann-like Domain"/>
    <property type="match status" value="1"/>
</dbReference>
<dbReference type="SUPFAM" id="SSF51735">
    <property type="entry name" value="NAD(P)-binding Rossmann-fold domains"/>
    <property type="match status" value="1"/>
</dbReference>
<feature type="domain" description="3-hydroxyacyl-CoA dehydrogenase NAD binding" evidence="3">
    <location>
        <begin position="17"/>
        <end position="194"/>
    </location>
</feature>
<protein>
    <submittedName>
        <fullName evidence="4">3-hydroxyacyl-CoA dehydrogenase family protein</fullName>
    </submittedName>
</protein>
<dbReference type="InterPro" id="IPR036291">
    <property type="entry name" value="NAD(P)-bd_dom_sf"/>
</dbReference>
<accession>A0ABT8ZWD9</accession>
<dbReference type="PANTHER" id="PTHR48075:SF5">
    <property type="entry name" value="3-HYDROXYBUTYRYL-COA DEHYDROGENASE"/>
    <property type="match status" value="1"/>
</dbReference>
<keyword evidence="5" id="KW-1185">Reference proteome</keyword>
<evidence type="ECO:0000313" key="5">
    <source>
        <dbReference type="Proteomes" id="UP001176468"/>
    </source>
</evidence>
<comment type="caution">
    <text evidence="4">The sequence shown here is derived from an EMBL/GenBank/DDBJ whole genome shotgun (WGS) entry which is preliminary data.</text>
</comment>
<dbReference type="SUPFAM" id="SSF48179">
    <property type="entry name" value="6-phosphogluconate dehydrogenase C-terminal domain-like"/>
    <property type="match status" value="1"/>
</dbReference>
<name>A0ABT8ZWD9_9SPHN</name>